<organism evidence="2">
    <name type="scientific">uncultured Rubrobacteraceae bacterium</name>
    <dbReference type="NCBI Taxonomy" id="349277"/>
    <lineage>
        <taxon>Bacteria</taxon>
        <taxon>Bacillati</taxon>
        <taxon>Actinomycetota</taxon>
        <taxon>Rubrobacteria</taxon>
        <taxon>Rubrobacterales</taxon>
        <taxon>Rubrobacteraceae</taxon>
        <taxon>environmental samples</taxon>
    </lineage>
</organism>
<proteinExistence type="predicted"/>
<gene>
    <name evidence="2" type="ORF">AVDCRST_MAG05-4428</name>
</gene>
<evidence type="ECO:0000256" key="1">
    <source>
        <dbReference type="SAM" id="MobiDB-lite"/>
    </source>
</evidence>
<feature type="non-terminal residue" evidence="2">
    <location>
        <position position="232"/>
    </location>
</feature>
<feature type="region of interest" description="Disordered" evidence="1">
    <location>
        <begin position="1"/>
        <end position="168"/>
    </location>
</feature>
<reference evidence="2" key="1">
    <citation type="submission" date="2020-02" db="EMBL/GenBank/DDBJ databases">
        <authorList>
            <person name="Meier V. D."/>
        </authorList>
    </citation>
    <scope>NUCLEOTIDE SEQUENCE</scope>
    <source>
        <strain evidence="2">AVDCRST_MAG05</strain>
    </source>
</reference>
<name>A0A6J4TTZ5_9ACTN</name>
<evidence type="ECO:0000313" key="2">
    <source>
        <dbReference type="EMBL" id="CAA9531017.1"/>
    </source>
</evidence>
<accession>A0A6J4TTZ5</accession>
<feature type="compositionally biased region" description="Low complexity" evidence="1">
    <location>
        <begin position="18"/>
        <end position="32"/>
    </location>
</feature>
<feature type="non-terminal residue" evidence="2">
    <location>
        <position position="1"/>
    </location>
</feature>
<feature type="compositionally biased region" description="Gly residues" evidence="1">
    <location>
        <begin position="124"/>
        <end position="134"/>
    </location>
</feature>
<dbReference type="EMBL" id="CADCVM010000479">
    <property type="protein sequence ID" value="CAA9531017.1"/>
    <property type="molecule type" value="Genomic_DNA"/>
</dbReference>
<protein>
    <submittedName>
        <fullName evidence="2">Uncharacterized protein</fullName>
    </submittedName>
</protein>
<feature type="compositionally biased region" description="Basic and acidic residues" evidence="1">
    <location>
        <begin position="49"/>
        <end position="60"/>
    </location>
</feature>
<sequence length="232" mass="24724">ERGGSGHLPLRRRCGDLGPRPDAAAGRRGTPGAPRPGGGRRQHGPGRRLGCDLRARRRDAPLGGAAGRPATRPPSRHPGTRREGGGGRHPDPRRALPGRGLARRLAADAPRDAPLRRHGAALGDAGGGRLGPGGARRWEPARRRPLRAAAPGGRGDARRGGSRLPGVSRQPRLLPVVRRAGGGRGGARAQHRLRGVGRLVRPVVRRARGPYNHHGDRRGRRHLCNRKRRGTV</sequence>
<feature type="compositionally biased region" description="Basic residues" evidence="1">
    <location>
        <begin position="215"/>
        <end position="232"/>
    </location>
</feature>
<dbReference type="AlphaFoldDB" id="A0A6J4TTZ5"/>
<feature type="compositionally biased region" description="Low complexity" evidence="1">
    <location>
        <begin position="95"/>
        <end position="104"/>
    </location>
</feature>
<feature type="compositionally biased region" description="Basic and acidic residues" evidence="1">
    <location>
        <begin position="105"/>
        <end position="115"/>
    </location>
</feature>
<feature type="region of interest" description="Disordered" evidence="1">
    <location>
        <begin position="209"/>
        <end position="232"/>
    </location>
</feature>
<feature type="compositionally biased region" description="Basic and acidic residues" evidence="1">
    <location>
        <begin position="80"/>
        <end position="94"/>
    </location>
</feature>